<gene>
    <name evidence="2" type="ORF">FBEOM_12424</name>
</gene>
<organism evidence="2 3">
    <name type="scientific">Fusarium beomiforme</name>
    <dbReference type="NCBI Taxonomy" id="44412"/>
    <lineage>
        <taxon>Eukaryota</taxon>
        <taxon>Fungi</taxon>
        <taxon>Dikarya</taxon>
        <taxon>Ascomycota</taxon>
        <taxon>Pezizomycotina</taxon>
        <taxon>Sordariomycetes</taxon>
        <taxon>Hypocreomycetidae</taxon>
        <taxon>Hypocreales</taxon>
        <taxon>Nectriaceae</taxon>
        <taxon>Fusarium</taxon>
        <taxon>Fusarium burgessii species complex</taxon>
    </lineage>
</organism>
<dbReference type="Proteomes" id="UP000730481">
    <property type="component" value="Unassembled WGS sequence"/>
</dbReference>
<dbReference type="OrthoDB" id="5324651at2759"/>
<reference evidence="2" key="2">
    <citation type="submission" date="2020-02" db="EMBL/GenBank/DDBJ databases">
        <title>Identification and distribution of gene clusters putatively required for synthesis of sphingolipid metabolism inhibitors in phylogenetically diverse species of the filamentous fungus Fusarium.</title>
        <authorList>
            <person name="Kim H.-S."/>
            <person name="Busman M."/>
            <person name="Brown D.W."/>
            <person name="Divon H."/>
            <person name="Uhlig S."/>
            <person name="Proctor R.H."/>
        </authorList>
    </citation>
    <scope>NUCLEOTIDE SEQUENCE</scope>
    <source>
        <strain evidence="2">NRRL 25174</strain>
    </source>
</reference>
<evidence type="ECO:0000313" key="2">
    <source>
        <dbReference type="EMBL" id="KAF4333758.1"/>
    </source>
</evidence>
<reference evidence="2" key="1">
    <citation type="journal article" date="2017" name="Mycologia">
        <title>Fusarium algeriense, sp. nov., a novel toxigenic crown rot pathogen of durum wheat from Algeria is nested in the Fusarium burgessii species complex.</title>
        <authorList>
            <person name="Laraba I."/>
            <person name="Keddad A."/>
            <person name="Boureghda H."/>
            <person name="Abdallah N."/>
            <person name="Vaughan M.M."/>
            <person name="Proctor R.H."/>
            <person name="Busman M."/>
            <person name="O'Donnell K."/>
        </authorList>
    </citation>
    <scope>NUCLEOTIDE SEQUENCE</scope>
    <source>
        <strain evidence="2">NRRL 25174</strain>
    </source>
</reference>
<feature type="compositionally biased region" description="Basic and acidic residues" evidence="1">
    <location>
        <begin position="67"/>
        <end position="85"/>
    </location>
</feature>
<accession>A0A9P5A8V8</accession>
<comment type="caution">
    <text evidence="2">The sequence shown here is derived from an EMBL/GenBank/DDBJ whole genome shotgun (WGS) entry which is preliminary data.</text>
</comment>
<feature type="region of interest" description="Disordered" evidence="1">
    <location>
        <begin position="257"/>
        <end position="296"/>
    </location>
</feature>
<dbReference type="AlphaFoldDB" id="A0A9P5A8V8"/>
<proteinExistence type="predicted"/>
<feature type="compositionally biased region" description="Acidic residues" evidence="1">
    <location>
        <begin position="55"/>
        <end position="66"/>
    </location>
</feature>
<sequence length="332" mass="38092">MRRTTLYRVFMSECIAQKRFPGLTIAIAEEEAISTEPAEVTQEKSDWELLVAAEAPEEASAETLEEEPAKTSEEESSIEEARVEDESWPQEEPPITDYAEEVYETRVKKSKPPERACGDCAQEEQNTICLPFSSQHKLIVHLQEVLEGACFAYGRRSLAGMLRERGWDCVESVPLTTWMNELMDLQQTSDMQLSRGLLQSLAEIQDIAFNRTPLGWSRIKKFLDDAVEFTEILKVKEYGDIVAQVRLDIGKTVEGLSREEQEAQSRGERKLQRTAEERRKLDEREAEVRREKEKSTKECRKWAESEVKKALGEEDKSLERAAFFLSLETKES</sequence>
<feature type="region of interest" description="Disordered" evidence="1">
    <location>
        <begin position="32"/>
        <end position="92"/>
    </location>
</feature>
<keyword evidence="3" id="KW-1185">Reference proteome</keyword>
<dbReference type="EMBL" id="PVQB02000783">
    <property type="protein sequence ID" value="KAF4333758.1"/>
    <property type="molecule type" value="Genomic_DNA"/>
</dbReference>
<evidence type="ECO:0000313" key="3">
    <source>
        <dbReference type="Proteomes" id="UP000730481"/>
    </source>
</evidence>
<name>A0A9P5A8V8_9HYPO</name>
<protein>
    <submittedName>
        <fullName evidence="2">Uncharacterized protein</fullName>
    </submittedName>
</protein>
<evidence type="ECO:0000256" key="1">
    <source>
        <dbReference type="SAM" id="MobiDB-lite"/>
    </source>
</evidence>